<accession>A0A6C0B5W5</accession>
<sequence>MFTINEIKGEGNTYQQDRTGKIVQSLSDGTEVVLMWAIDGHGKKVGFNQHDTGGMVSRVIHKFLTELSGEQIKNLYDNTEYGISLYAEIQSKIELAKDQFMISLGWKKLVDVDGNDINVLWTKTTGRIITSSGGAMLILVACVKTDAAWKGRMYNVGDSMMIHNDTVYSQSGIDGLSDKAVLSLTQSKIKTIYSTVPGSFASKKNYFHRVSPIDAVVTINPTPSIVRGRHQYYVSNVRSDTALSICLTYTPDMFTLKPAAVRALRSFAPKTELASWSNMGDSQNAWWASEPSYSKQFVITGPLSLISDGIGDILKSEGDTSLDEKTDWFNYSENHPMHTANPNKNCIFKNGWFHETVMGIDEDSKETVHDDPFYEVAKATFGVADNICRVTFMP</sequence>
<dbReference type="AlphaFoldDB" id="A0A6C0B5W5"/>
<evidence type="ECO:0000313" key="1">
    <source>
        <dbReference type="EMBL" id="QHS86873.1"/>
    </source>
</evidence>
<protein>
    <submittedName>
        <fullName evidence="1">Uncharacterized protein</fullName>
    </submittedName>
</protein>
<organism evidence="1">
    <name type="scientific">viral metagenome</name>
    <dbReference type="NCBI Taxonomy" id="1070528"/>
    <lineage>
        <taxon>unclassified sequences</taxon>
        <taxon>metagenomes</taxon>
        <taxon>organismal metagenomes</taxon>
    </lineage>
</organism>
<name>A0A6C0B5W5_9ZZZZ</name>
<dbReference type="EMBL" id="MN739064">
    <property type="protein sequence ID" value="QHS86873.1"/>
    <property type="molecule type" value="Genomic_DNA"/>
</dbReference>
<proteinExistence type="predicted"/>
<reference evidence="1" key="1">
    <citation type="journal article" date="2020" name="Nature">
        <title>Giant virus diversity and host interactions through global metagenomics.</title>
        <authorList>
            <person name="Schulz F."/>
            <person name="Roux S."/>
            <person name="Paez-Espino D."/>
            <person name="Jungbluth S."/>
            <person name="Walsh D.A."/>
            <person name="Denef V.J."/>
            <person name="McMahon K.D."/>
            <person name="Konstantinidis K.T."/>
            <person name="Eloe-Fadrosh E.A."/>
            <person name="Kyrpides N.C."/>
            <person name="Woyke T."/>
        </authorList>
    </citation>
    <scope>NUCLEOTIDE SEQUENCE</scope>
    <source>
        <strain evidence="1">GVMAG-M-3300009422-16</strain>
    </source>
</reference>